<dbReference type="eggNOG" id="COG3437">
    <property type="taxonomic scope" value="Bacteria"/>
</dbReference>
<dbReference type="PANTHER" id="PTHR45228:SF9">
    <property type="entry name" value="3'3'-CGAMP-SPECIFIC PHOSPHODIESTERASE 2"/>
    <property type="match status" value="1"/>
</dbReference>
<dbReference type="AlphaFoldDB" id="U3AT21"/>
<evidence type="ECO:0000256" key="1">
    <source>
        <dbReference type="SAM" id="Phobius"/>
    </source>
</evidence>
<evidence type="ECO:0000259" key="3">
    <source>
        <dbReference type="PROSITE" id="PS51832"/>
    </source>
</evidence>
<dbReference type="Pfam" id="PF13487">
    <property type="entry name" value="HD_5"/>
    <property type="match status" value="1"/>
</dbReference>
<dbReference type="PANTHER" id="PTHR45228">
    <property type="entry name" value="CYCLIC DI-GMP PHOSPHODIESTERASE TM_0186-RELATED"/>
    <property type="match status" value="1"/>
</dbReference>
<feature type="domain" description="HD-GYP" evidence="3">
    <location>
        <begin position="387"/>
        <end position="584"/>
    </location>
</feature>
<keyword evidence="1" id="KW-0812">Transmembrane</keyword>
<evidence type="ECO:0000313" key="4">
    <source>
        <dbReference type="EMBL" id="GAD76910.1"/>
    </source>
</evidence>
<dbReference type="PROSITE" id="PS51832">
    <property type="entry name" value="HD_GYP"/>
    <property type="match status" value="1"/>
</dbReference>
<dbReference type="InterPro" id="IPR003607">
    <property type="entry name" value="HD/PDEase_dom"/>
</dbReference>
<dbReference type="SUPFAM" id="SSF109604">
    <property type="entry name" value="HD-domain/PDEase-like"/>
    <property type="match status" value="1"/>
</dbReference>
<feature type="transmembrane region" description="Helical" evidence="1">
    <location>
        <begin position="345"/>
        <end position="367"/>
    </location>
</feature>
<dbReference type="Gene3D" id="1.10.3210.10">
    <property type="entry name" value="Hypothetical protein af1432"/>
    <property type="match status" value="1"/>
</dbReference>
<evidence type="ECO:0000313" key="5">
    <source>
        <dbReference type="Proteomes" id="UP000016567"/>
    </source>
</evidence>
<dbReference type="EMBL" id="BATL01000055">
    <property type="protein sequence ID" value="GAD76910.1"/>
    <property type="molecule type" value="Genomic_DNA"/>
</dbReference>
<organism evidence="4 5">
    <name type="scientific">Vibrio azureus NBRC 104587</name>
    <dbReference type="NCBI Taxonomy" id="1219077"/>
    <lineage>
        <taxon>Bacteria</taxon>
        <taxon>Pseudomonadati</taxon>
        <taxon>Pseudomonadota</taxon>
        <taxon>Gammaproteobacteria</taxon>
        <taxon>Vibrionales</taxon>
        <taxon>Vibrionaceae</taxon>
        <taxon>Vibrio</taxon>
    </lineage>
</organism>
<evidence type="ECO:0000256" key="2">
    <source>
        <dbReference type="SAM" id="SignalP"/>
    </source>
</evidence>
<comment type="caution">
    <text evidence="4">The sequence shown here is derived from an EMBL/GenBank/DDBJ whole genome shotgun (WGS) entry which is preliminary data.</text>
</comment>
<keyword evidence="1" id="KW-1133">Transmembrane helix</keyword>
<dbReference type="Proteomes" id="UP000016567">
    <property type="component" value="Unassembled WGS sequence"/>
</dbReference>
<feature type="signal peptide" evidence="2">
    <location>
        <begin position="1"/>
        <end position="23"/>
    </location>
</feature>
<keyword evidence="5" id="KW-1185">Reference proteome</keyword>
<name>U3AT21_9VIBR</name>
<keyword evidence="1" id="KW-0472">Membrane</keyword>
<dbReference type="SMART" id="SM00471">
    <property type="entry name" value="HDc"/>
    <property type="match status" value="1"/>
</dbReference>
<proteinExistence type="predicted"/>
<dbReference type="InterPro" id="IPR052020">
    <property type="entry name" value="Cyclic_di-GMP/3'3'-cGAMP_PDE"/>
</dbReference>
<dbReference type="InterPro" id="IPR037522">
    <property type="entry name" value="HD_GYP_dom"/>
</dbReference>
<dbReference type="STRING" id="1219077.VAZ01S_055_00360"/>
<sequence length="587" mass="66670">MMIRSLLQIIMVVCFLMGSSAKAVPPDWDLKRVLVIHSYDPSYPWTNDIQQGIELGLSQPNSEILYSIEYLDAKRTYTDDYLAKMAKYLKYKYDGYHFDGIILSDDTALHFFNRFVLNQHPLSTPIVAVGINDAKATLEGIDRNGVIFYERDRIKENLQLIGQLRPEMRRLYYLADHSVTSQLIYDRVKQEMSKYPNIELVPIREGSLKETAQKLAKISAKDAVLLTHFNTEREEGIYHSYHEVGHVIGKNSHAPVFVLWNMYLQEPGIVGGLVNLPKEFGFEAGSMLATMLGLSETPHADNNKSTNNKEEVQLDYAALQKYNIDLNDVPESARILNLPPPIIQISPITITIIILLCLIVLSQFIALRQRKVIDNKNRRIVALQGRTLNVQKEMIHVLGEAIECRSGETGQHVKRVAKISVKLAQLFGLSHREIELIEVVSPMHDVGKIAVPEAILDKPGPLNEQEWEIMKSHTVKGYELLSGHDSELIQLAATVAHQHHERWDGDGYPNGLKGEEIHIFARIVAIADVFDALLSKRSYKASWSMEDVSSIFKDKKGTHFDPVLCQLMLDNLHDFIEERALYPDEIN</sequence>
<gene>
    <name evidence="4" type="ORF">VAZ01S_055_00360</name>
</gene>
<protein>
    <recommendedName>
        <fullName evidence="3">HD-GYP domain-containing protein</fullName>
    </recommendedName>
</protein>
<reference evidence="4 5" key="1">
    <citation type="submission" date="2013-09" db="EMBL/GenBank/DDBJ databases">
        <title>Whole genome shotgun sequence of Vibrio azureus NBRC 104587.</title>
        <authorList>
            <person name="Isaki S."/>
            <person name="Hosoyama A."/>
            <person name="Numata M."/>
            <person name="Hashimoto M."/>
            <person name="Hosoyama Y."/>
            <person name="Tsuchikane K."/>
            <person name="Noguchi M."/>
            <person name="Hirakata S."/>
            <person name="Ichikawa N."/>
            <person name="Ohji S."/>
            <person name="Yamazoe A."/>
            <person name="Fujita N."/>
        </authorList>
    </citation>
    <scope>NUCLEOTIDE SEQUENCE [LARGE SCALE GENOMIC DNA]</scope>
    <source>
        <strain evidence="4 5">NBRC 104587</strain>
    </source>
</reference>
<keyword evidence="2" id="KW-0732">Signal</keyword>
<dbReference type="GO" id="GO:0008081">
    <property type="term" value="F:phosphoric diester hydrolase activity"/>
    <property type="evidence" value="ECO:0007669"/>
    <property type="project" value="UniProtKB-ARBA"/>
</dbReference>
<accession>U3AT21</accession>
<feature type="chain" id="PRO_5004639681" description="HD-GYP domain-containing protein" evidence="2">
    <location>
        <begin position="24"/>
        <end position="587"/>
    </location>
</feature>
<dbReference type="CDD" id="cd00077">
    <property type="entry name" value="HDc"/>
    <property type="match status" value="1"/>
</dbReference>